<evidence type="ECO:0000313" key="3">
    <source>
        <dbReference type="EMBL" id="WXA92790.1"/>
    </source>
</evidence>
<evidence type="ECO:0000256" key="1">
    <source>
        <dbReference type="SAM" id="MobiDB-lite"/>
    </source>
</evidence>
<accession>A0ABZ2K253</accession>
<keyword evidence="3" id="KW-0540">Nuclease</keyword>
<dbReference type="EMBL" id="CP089982">
    <property type="protein sequence ID" value="WXA92790.1"/>
    <property type="molecule type" value="Genomic_DNA"/>
</dbReference>
<dbReference type="RefSeq" id="WP_394843390.1">
    <property type="nucleotide sequence ID" value="NZ_CP089982.1"/>
</dbReference>
<feature type="domain" description="Endonuclease/exonuclease/phosphatase" evidence="2">
    <location>
        <begin position="113"/>
        <end position="305"/>
    </location>
</feature>
<dbReference type="Gene3D" id="3.60.10.10">
    <property type="entry name" value="Endonuclease/exonuclease/phosphatase"/>
    <property type="match status" value="1"/>
</dbReference>
<name>A0ABZ2K253_9BACT</name>
<evidence type="ECO:0000259" key="2">
    <source>
        <dbReference type="Pfam" id="PF03372"/>
    </source>
</evidence>
<proteinExistence type="predicted"/>
<feature type="region of interest" description="Disordered" evidence="1">
    <location>
        <begin position="39"/>
        <end position="87"/>
    </location>
</feature>
<dbReference type="SUPFAM" id="SSF56219">
    <property type="entry name" value="DNase I-like"/>
    <property type="match status" value="1"/>
</dbReference>
<keyword evidence="3" id="KW-0255">Endonuclease</keyword>
<dbReference type="PROSITE" id="PS51257">
    <property type="entry name" value="PROKAR_LIPOPROTEIN"/>
    <property type="match status" value="1"/>
</dbReference>
<reference evidence="3 4" key="1">
    <citation type="submission" date="2021-12" db="EMBL/GenBank/DDBJ databases">
        <title>Discovery of the Pendulisporaceae a myxobacterial family with distinct sporulation behavior and unique specialized metabolism.</title>
        <authorList>
            <person name="Garcia R."/>
            <person name="Popoff A."/>
            <person name="Bader C.D."/>
            <person name="Loehr J."/>
            <person name="Walesch S."/>
            <person name="Walt C."/>
            <person name="Boldt J."/>
            <person name="Bunk B."/>
            <person name="Haeckl F.J.F.P.J."/>
            <person name="Gunesch A.P."/>
            <person name="Birkelbach J."/>
            <person name="Nuebel U."/>
            <person name="Pietschmann T."/>
            <person name="Bach T."/>
            <person name="Mueller R."/>
        </authorList>
    </citation>
    <scope>NUCLEOTIDE SEQUENCE [LARGE SCALE GENOMIC DNA]</scope>
    <source>
        <strain evidence="3 4">MSr12523</strain>
    </source>
</reference>
<organism evidence="3 4">
    <name type="scientific">Pendulispora brunnea</name>
    <dbReference type="NCBI Taxonomy" id="2905690"/>
    <lineage>
        <taxon>Bacteria</taxon>
        <taxon>Pseudomonadati</taxon>
        <taxon>Myxococcota</taxon>
        <taxon>Myxococcia</taxon>
        <taxon>Myxococcales</taxon>
        <taxon>Sorangiineae</taxon>
        <taxon>Pendulisporaceae</taxon>
        <taxon>Pendulispora</taxon>
    </lineage>
</organism>
<dbReference type="GO" id="GO:0004519">
    <property type="term" value="F:endonuclease activity"/>
    <property type="evidence" value="ECO:0007669"/>
    <property type="project" value="UniProtKB-KW"/>
</dbReference>
<gene>
    <name evidence="3" type="ORF">LZC95_40880</name>
</gene>
<dbReference type="InterPro" id="IPR005135">
    <property type="entry name" value="Endo/exonuclease/phosphatase"/>
</dbReference>
<dbReference type="InterPro" id="IPR036691">
    <property type="entry name" value="Endo/exonu/phosph_ase_sf"/>
</dbReference>
<dbReference type="Pfam" id="PF03372">
    <property type="entry name" value="Exo_endo_phos"/>
    <property type="match status" value="1"/>
</dbReference>
<keyword evidence="4" id="KW-1185">Reference proteome</keyword>
<dbReference type="Proteomes" id="UP001379533">
    <property type="component" value="Chromosome"/>
</dbReference>
<evidence type="ECO:0000313" key="4">
    <source>
        <dbReference type="Proteomes" id="UP001379533"/>
    </source>
</evidence>
<sequence length="351" mass="36867">MSKNRTALEKALGAPLAALFGLTLAYGFSACSGEGITLPPDVKDSSVDTGQIPTDSGGKNDAAGDANVPPNDAGADARDTGTDASPGGGNVVRIAAANLTSGNGQSYLEPGIRILKGLKPDIVTIQEFNVGANSEKEIRAFVDTAFGTNFSYFRETGLGIPNGVISRYPILAKGEWDDAELADRDFAWAKLDIPGDKDLWVISVHLKAGSGTSDEGKRADEAKALDGLIGENIPSSDYVLMGGDFNTGSREESWLATLGSRFVITGPYPVDGAGNDKTNAPRSKPYDWVLADPKMNALATEVHVGAQVFPNGLVFDSRVYTPLTDVAPAQSDDSAATGMQHMAVVRDFRIP</sequence>
<keyword evidence="3" id="KW-0378">Hydrolase</keyword>
<protein>
    <submittedName>
        <fullName evidence="3">Endonuclease/exonuclease/phosphatase family protein</fullName>
    </submittedName>
</protein>